<accession>A0A9D1KPE5</accession>
<evidence type="ECO:0000256" key="1">
    <source>
        <dbReference type="SAM" id="MobiDB-lite"/>
    </source>
</evidence>
<feature type="compositionally biased region" description="Polar residues" evidence="1">
    <location>
        <begin position="100"/>
        <end position="109"/>
    </location>
</feature>
<feature type="region of interest" description="Disordered" evidence="1">
    <location>
        <begin position="97"/>
        <end position="116"/>
    </location>
</feature>
<proteinExistence type="predicted"/>
<reference evidence="2" key="2">
    <citation type="journal article" date="2021" name="PeerJ">
        <title>Extensive microbial diversity within the chicken gut microbiome revealed by metagenomics and culture.</title>
        <authorList>
            <person name="Gilroy R."/>
            <person name="Ravi A."/>
            <person name="Getino M."/>
            <person name="Pursley I."/>
            <person name="Horton D.L."/>
            <person name="Alikhan N.F."/>
            <person name="Baker D."/>
            <person name="Gharbi K."/>
            <person name="Hall N."/>
            <person name="Watson M."/>
            <person name="Adriaenssens E.M."/>
            <person name="Foster-Nyarko E."/>
            <person name="Jarju S."/>
            <person name="Secka A."/>
            <person name="Antonio M."/>
            <person name="Oren A."/>
            <person name="Chaudhuri R.R."/>
            <person name="La Ragione R."/>
            <person name="Hildebrand F."/>
            <person name="Pallen M.J."/>
        </authorList>
    </citation>
    <scope>NUCLEOTIDE SEQUENCE</scope>
    <source>
        <strain evidence="2">ChiGjej1B1-24693</strain>
    </source>
</reference>
<name>A0A9D1KPE5_9ACTN</name>
<sequence length="323" mass="34999">MTAFISRAELLASGFTPAEIRGHLATGAWTSVARGRYVTKPGGAHGSVGERHAVRTHAELSRFRSEAIVASHRSAAVLHGLPLLGPKPGLVEVTRDGVNGSRTSSSVQVRASKVPPEDRVRIDGTAVTSVARTLVDLARHDEPLQAIAAADRALATERVTGSEVAAAMARLGSAPGLPAARRVLQRADGRAHSVGETRQRIVLEDGGITGLAFQIEIRDDHGGFIGRTDAGLVELGILIEFDGKEKYTKYLRPGERMSDAVLREKKREDALRALGWMVLRFDWSDLRRPDDVVQRVGQEIEHRQEARLPRGSVMAADPVRITF</sequence>
<protein>
    <recommendedName>
        <fullName evidence="4">DUF559 domain-containing protein</fullName>
    </recommendedName>
</protein>
<evidence type="ECO:0008006" key="4">
    <source>
        <dbReference type="Google" id="ProtNLM"/>
    </source>
</evidence>
<dbReference type="SUPFAM" id="SSF52980">
    <property type="entry name" value="Restriction endonuclease-like"/>
    <property type="match status" value="1"/>
</dbReference>
<dbReference type="EMBL" id="DVLP01000416">
    <property type="protein sequence ID" value="HIT76772.1"/>
    <property type="molecule type" value="Genomic_DNA"/>
</dbReference>
<dbReference type="InterPro" id="IPR011335">
    <property type="entry name" value="Restrct_endonuc-II-like"/>
</dbReference>
<gene>
    <name evidence="2" type="ORF">IAA98_14425</name>
</gene>
<comment type="caution">
    <text evidence="2">The sequence shown here is derived from an EMBL/GenBank/DDBJ whole genome shotgun (WGS) entry which is preliminary data.</text>
</comment>
<dbReference type="Proteomes" id="UP000886842">
    <property type="component" value="Unassembled WGS sequence"/>
</dbReference>
<evidence type="ECO:0000313" key="2">
    <source>
        <dbReference type="EMBL" id="HIT76772.1"/>
    </source>
</evidence>
<evidence type="ECO:0000313" key="3">
    <source>
        <dbReference type="Proteomes" id="UP000886842"/>
    </source>
</evidence>
<reference evidence="2" key="1">
    <citation type="submission" date="2020-10" db="EMBL/GenBank/DDBJ databases">
        <authorList>
            <person name="Gilroy R."/>
        </authorList>
    </citation>
    <scope>NUCLEOTIDE SEQUENCE</scope>
    <source>
        <strain evidence="2">ChiGjej1B1-24693</strain>
    </source>
</reference>
<dbReference type="AlphaFoldDB" id="A0A9D1KPE5"/>
<organism evidence="2 3">
    <name type="scientific">Candidatus Avipropionibacterium avicola</name>
    <dbReference type="NCBI Taxonomy" id="2840701"/>
    <lineage>
        <taxon>Bacteria</taxon>
        <taxon>Bacillati</taxon>
        <taxon>Actinomycetota</taxon>
        <taxon>Actinomycetes</taxon>
        <taxon>Propionibacteriales</taxon>
        <taxon>Propionibacteriaceae</taxon>
        <taxon>Propionibacteriaceae incertae sedis</taxon>
        <taxon>Candidatus Avipropionibacterium</taxon>
    </lineage>
</organism>